<gene>
    <name evidence="1" type="ORF">F5144DRAFT_526798</name>
</gene>
<dbReference type="EMBL" id="JAGIZQ010000002">
    <property type="protein sequence ID" value="KAH6640865.1"/>
    <property type="molecule type" value="Genomic_DNA"/>
</dbReference>
<comment type="caution">
    <text evidence="1">The sequence shown here is derived from an EMBL/GenBank/DDBJ whole genome shotgun (WGS) entry which is preliminary data.</text>
</comment>
<evidence type="ECO:0000313" key="2">
    <source>
        <dbReference type="Proteomes" id="UP000724584"/>
    </source>
</evidence>
<protein>
    <submittedName>
        <fullName evidence="1">Uncharacterized protein</fullName>
    </submittedName>
</protein>
<proteinExistence type="predicted"/>
<accession>A0ACB7PFY7</accession>
<reference evidence="1 2" key="1">
    <citation type="journal article" date="2021" name="Nat. Commun.">
        <title>Genetic determinants of endophytism in the Arabidopsis root mycobiome.</title>
        <authorList>
            <person name="Mesny F."/>
            <person name="Miyauchi S."/>
            <person name="Thiergart T."/>
            <person name="Pickel B."/>
            <person name="Atanasova L."/>
            <person name="Karlsson M."/>
            <person name="Huettel B."/>
            <person name="Barry K.W."/>
            <person name="Haridas S."/>
            <person name="Chen C."/>
            <person name="Bauer D."/>
            <person name="Andreopoulos W."/>
            <person name="Pangilinan J."/>
            <person name="LaButti K."/>
            <person name="Riley R."/>
            <person name="Lipzen A."/>
            <person name="Clum A."/>
            <person name="Drula E."/>
            <person name="Henrissat B."/>
            <person name="Kohler A."/>
            <person name="Grigoriev I.V."/>
            <person name="Martin F.M."/>
            <person name="Hacquard S."/>
        </authorList>
    </citation>
    <scope>NUCLEOTIDE SEQUENCE [LARGE SCALE GENOMIC DNA]</scope>
    <source>
        <strain evidence="1 2">MPI-SDFR-AT-0079</strain>
    </source>
</reference>
<evidence type="ECO:0000313" key="1">
    <source>
        <dbReference type="EMBL" id="KAH6640865.1"/>
    </source>
</evidence>
<organism evidence="1 2">
    <name type="scientific">Chaetomium tenue</name>
    <dbReference type="NCBI Taxonomy" id="1854479"/>
    <lineage>
        <taxon>Eukaryota</taxon>
        <taxon>Fungi</taxon>
        <taxon>Dikarya</taxon>
        <taxon>Ascomycota</taxon>
        <taxon>Pezizomycotina</taxon>
        <taxon>Sordariomycetes</taxon>
        <taxon>Sordariomycetidae</taxon>
        <taxon>Sordariales</taxon>
        <taxon>Chaetomiaceae</taxon>
        <taxon>Chaetomium</taxon>
    </lineage>
</organism>
<sequence>MEGDYWAFFGLDPPSNHTADTSIMDPFALHDNQSWGLPSRIEGAEGSQYGSTPMLGLQRQQSAGENTNGPLCTSSTRTERPGPEKAGVKRRWVRDKEQNRLAAAKSREKKKRELEHQQNHLEDLEKTNRRLKADRTSLTDEINQLRQGLMAHGCCGDADIDTWIRSQGGSNKTPRSESSA</sequence>
<name>A0ACB7PFY7_9PEZI</name>
<keyword evidence="2" id="KW-1185">Reference proteome</keyword>
<dbReference type="Proteomes" id="UP000724584">
    <property type="component" value="Unassembled WGS sequence"/>
</dbReference>